<dbReference type="HOGENOM" id="CLU_2036130_0_0_5"/>
<accession>A0A060I2R7</accession>
<reference evidence="2 3" key="1">
    <citation type="submission" date="2013-12" db="EMBL/GenBank/DDBJ databases">
        <title>Complete genome sequence of Rhizobium etli bv. mimosae IE4771.</title>
        <authorList>
            <person name="Bustos P."/>
            <person name="Santamaria R.I."/>
            <person name="Lozano L."/>
            <person name="Ormeno-Orrillo E."/>
            <person name="Rogel M.A."/>
            <person name="Romero D."/>
            <person name="Cevallos M.A."/>
            <person name="Martinez-Romero E."/>
            <person name="Gonzalez V."/>
        </authorList>
    </citation>
    <scope>NUCLEOTIDE SEQUENCE [LARGE SCALE GENOMIC DNA]</scope>
    <source>
        <strain evidence="2 3">IE4771</strain>
    </source>
</reference>
<dbReference type="Gene3D" id="3.10.450.50">
    <property type="match status" value="1"/>
</dbReference>
<dbReference type="KEGG" id="rei:IE4771_CH01042"/>
<feature type="domain" description="SnoaL-like" evidence="1">
    <location>
        <begin position="9"/>
        <end position="113"/>
    </location>
</feature>
<evidence type="ECO:0000313" key="3">
    <source>
        <dbReference type="Proteomes" id="UP000027180"/>
    </source>
</evidence>
<dbReference type="RefSeq" id="WP_038687371.1">
    <property type="nucleotide sequence ID" value="NZ_CP006986.1"/>
</dbReference>
<organism evidence="2 3">
    <name type="scientific">Rhizobium etli bv. mimosae str. IE4771</name>
    <dbReference type="NCBI Taxonomy" id="1432050"/>
    <lineage>
        <taxon>Bacteria</taxon>
        <taxon>Pseudomonadati</taxon>
        <taxon>Pseudomonadota</taxon>
        <taxon>Alphaproteobacteria</taxon>
        <taxon>Hyphomicrobiales</taxon>
        <taxon>Rhizobiaceae</taxon>
        <taxon>Rhizobium/Agrobacterium group</taxon>
        <taxon>Rhizobium</taxon>
    </lineage>
</organism>
<name>A0A060I2R7_RHIET</name>
<dbReference type="OrthoDB" id="8380550at2"/>
<evidence type="ECO:0000313" key="2">
    <source>
        <dbReference type="EMBL" id="AIC26195.1"/>
    </source>
</evidence>
<dbReference type="AlphaFoldDB" id="A0A060I2R7"/>
<proteinExistence type="predicted"/>
<sequence>MAFDPAEEIERFHAAINALDFPVIEGYFAQDATYVSNGVGSLACREEIMAAFRRYFDDYPDQTAENSLVETLTPLSGRAVWSLRATHSKTGKPLIREGEETITFNAEGRITRVDVTDYKDFQK</sequence>
<dbReference type="Proteomes" id="UP000027180">
    <property type="component" value="Chromosome"/>
</dbReference>
<dbReference type="InterPro" id="IPR032710">
    <property type="entry name" value="NTF2-like_dom_sf"/>
</dbReference>
<dbReference type="SUPFAM" id="SSF54427">
    <property type="entry name" value="NTF2-like"/>
    <property type="match status" value="1"/>
</dbReference>
<dbReference type="EMBL" id="CP006986">
    <property type="protein sequence ID" value="AIC26195.1"/>
    <property type="molecule type" value="Genomic_DNA"/>
</dbReference>
<dbReference type="Pfam" id="PF12680">
    <property type="entry name" value="SnoaL_2"/>
    <property type="match status" value="1"/>
</dbReference>
<protein>
    <submittedName>
        <fullName evidence="2">NTF2 domain-containing protein</fullName>
    </submittedName>
</protein>
<evidence type="ECO:0000259" key="1">
    <source>
        <dbReference type="Pfam" id="PF12680"/>
    </source>
</evidence>
<gene>
    <name evidence="2" type="ORF">IE4771_CH01042</name>
</gene>
<dbReference type="InterPro" id="IPR037401">
    <property type="entry name" value="SnoaL-like"/>
</dbReference>